<sequence>MKLIITCEHGGNKIPLAYSSLFGQKNTLLDAHQGWDLGILEVFEFVKIEADFYKSSSISRLLIEKNRSLHHPNLFSEITQSLKISAKQKIIEKYYLPYRNEIEQQIHNFVSKGEEVLHVSLHSFTPILNGQKRNADLGFLYDPKRNAELFWVKKMIDYLDKSTNLKIRRNYPYLGTADGFTTYLRKQFSENYGGIEIEINQCLLVNNQFPLPIQKSLKSMIQKL</sequence>
<name>A0A2W7K4E0_9FLAO</name>
<protein>
    <submittedName>
        <fullName evidence="1">Putative N-formylglutamate amidohydrolase</fullName>
    </submittedName>
</protein>
<dbReference type="RefSeq" id="WP_170116574.1">
    <property type="nucleotide sequence ID" value="NZ_QKYV01000002.1"/>
</dbReference>
<evidence type="ECO:0000313" key="1">
    <source>
        <dbReference type="EMBL" id="PZW42360.1"/>
    </source>
</evidence>
<dbReference type="Pfam" id="PF05013">
    <property type="entry name" value="FGase"/>
    <property type="match status" value="1"/>
</dbReference>
<accession>A0A2W7K4E0</accession>
<reference evidence="1 2" key="1">
    <citation type="submission" date="2018-06" db="EMBL/GenBank/DDBJ databases">
        <title>Genomic Encyclopedia of Archaeal and Bacterial Type Strains, Phase II (KMG-II): from individual species to whole genera.</title>
        <authorList>
            <person name="Goeker M."/>
        </authorList>
    </citation>
    <scope>NUCLEOTIDE SEQUENCE [LARGE SCALE GENOMIC DNA]</scope>
    <source>
        <strain evidence="1 2">DSM 15361</strain>
    </source>
</reference>
<proteinExistence type="predicted"/>
<keyword evidence="2" id="KW-1185">Reference proteome</keyword>
<comment type="caution">
    <text evidence="1">The sequence shown here is derived from an EMBL/GenBank/DDBJ whole genome shotgun (WGS) entry which is preliminary data.</text>
</comment>
<keyword evidence="1" id="KW-0378">Hydrolase</keyword>
<gene>
    <name evidence="1" type="ORF">LX95_00670</name>
</gene>
<dbReference type="Gene3D" id="3.40.630.40">
    <property type="entry name" value="Zn-dependent exopeptidases"/>
    <property type="match status" value="1"/>
</dbReference>
<evidence type="ECO:0000313" key="2">
    <source>
        <dbReference type="Proteomes" id="UP000249542"/>
    </source>
</evidence>
<organism evidence="1 2">
    <name type="scientific">Mesonia algae</name>
    <dbReference type="NCBI Taxonomy" id="213248"/>
    <lineage>
        <taxon>Bacteria</taxon>
        <taxon>Pseudomonadati</taxon>
        <taxon>Bacteroidota</taxon>
        <taxon>Flavobacteriia</taxon>
        <taxon>Flavobacteriales</taxon>
        <taxon>Flavobacteriaceae</taxon>
        <taxon>Mesonia</taxon>
    </lineage>
</organism>
<dbReference type="GO" id="GO:0016787">
    <property type="term" value="F:hydrolase activity"/>
    <property type="evidence" value="ECO:0007669"/>
    <property type="project" value="UniProtKB-KW"/>
</dbReference>
<dbReference type="AlphaFoldDB" id="A0A2W7K4E0"/>
<dbReference type="Proteomes" id="UP000249542">
    <property type="component" value="Unassembled WGS sequence"/>
</dbReference>
<dbReference type="InterPro" id="IPR007709">
    <property type="entry name" value="N-FG_amidohydro"/>
</dbReference>
<dbReference type="SUPFAM" id="SSF53187">
    <property type="entry name" value="Zn-dependent exopeptidases"/>
    <property type="match status" value="1"/>
</dbReference>
<dbReference type="EMBL" id="QKYV01000002">
    <property type="protein sequence ID" value="PZW42360.1"/>
    <property type="molecule type" value="Genomic_DNA"/>
</dbReference>